<dbReference type="AlphaFoldDB" id="A0A162PYZ3"/>
<comment type="function">
    <text evidence="9">Component of the MICOS complex, a large protein complex of the mitochondrial inner membrane that plays crucial roles in the maintenance of crista junctions, inner membrane architecture, and formation of contact sites to the outer membrane. Plays a role in keeping cristae membranes connected to the inner boundary membrane. Also promotes protein import via the mitochondrial intermembrane space assembly (MIA) pathway.</text>
</comment>
<keyword evidence="11" id="KW-0175">Coiled coil</keyword>
<evidence type="ECO:0000256" key="1">
    <source>
        <dbReference type="ARBA" id="ARBA00004434"/>
    </source>
</evidence>
<name>A0A162PYZ3_PHYB8</name>
<keyword evidence="8" id="KW-0472">Membrane</keyword>
<evidence type="ECO:0000313" key="12">
    <source>
        <dbReference type="EMBL" id="OAD75596.1"/>
    </source>
</evidence>
<evidence type="ECO:0000256" key="5">
    <source>
        <dbReference type="ARBA" id="ARBA00022792"/>
    </source>
</evidence>
<feature type="coiled-coil region" evidence="11">
    <location>
        <begin position="246"/>
        <end position="273"/>
    </location>
</feature>
<organism evidence="12 13">
    <name type="scientific">Phycomyces blakesleeanus (strain ATCC 8743b / DSM 1359 / FGSC 10004 / NBRC 33097 / NRRL 1555)</name>
    <dbReference type="NCBI Taxonomy" id="763407"/>
    <lineage>
        <taxon>Eukaryota</taxon>
        <taxon>Fungi</taxon>
        <taxon>Fungi incertae sedis</taxon>
        <taxon>Mucoromycota</taxon>
        <taxon>Mucoromycotina</taxon>
        <taxon>Mucoromycetes</taxon>
        <taxon>Mucorales</taxon>
        <taxon>Phycomycetaceae</taxon>
        <taxon>Phycomyces</taxon>
    </lineage>
</organism>
<evidence type="ECO:0000256" key="3">
    <source>
        <dbReference type="ARBA" id="ARBA00018116"/>
    </source>
</evidence>
<evidence type="ECO:0000256" key="7">
    <source>
        <dbReference type="ARBA" id="ARBA00023128"/>
    </source>
</evidence>
<dbReference type="EMBL" id="KV440977">
    <property type="protein sequence ID" value="OAD75596.1"/>
    <property type="molecule type" value="Genomic_DNA"/>
</dbReference>
<dbReference type="RefSeq" id="XP_018293636.1">
    <property type="nucleotide sequence ID" value="XM_018438366.1"/>
</dbReference>
<keyword evidence="7 10" id="KW-0496">Mitochondrion</keyword>
<dbReference type="GO" id="GO:0061617">
    <property type="term" value="C:MICOS complex"/>
    <property type="evidence" value="ECO:0007669"/>
    <property type="project" value="TreeGrafter"/>
</dbReference>
<keyword evidence="13" id="KW-1185">Reference proteome</keyword>
<dbReference type="InParanoid" id="A0A162PYZ3"/>
<accession>A0A162PYZ3</accession>
<dbReference type="GO" id="GO:0042407">
    <property type="term" value="P:cristae formation"/>
    <property type="evidence" value="ECO:0007669"/>
    <property type="project" value="TreeGrafter"/>
</dbReference>
<keyword evidence="5 10" id="KW-0999">Mitochondrion inner membrane</keyword>
<dbReference type="OrthoDB" id="10261039at2759"/>
<evidence type="ECO:0000256" key="6">
    <source>
        <dbReference type="ARBA" id="ARBA00022989"/>
    </source>
</evidence>
<evidence type="ECO:0000256" key="4">
    <source>
        <dbReference type="ARBA" id="ARBA00022692"/>
    </source>
</evidence>
<dbReference type="InterPro" id="IPR019133">
    <property type="entry name" value="MIC60"/>
</dbReference>
<protein>
    <recommendedName>
        <fullName evidence="3 10">MICOS complex subunit MIC60</fullName>
    </recommendedName>
    <alternativeName>
        <fullName evidence="10">Mitofilin</fullName>
    </alternativeName>
</protein>
<evidence type="ECO:0000256" key="11">
    <source>
        <dbReference type="SAM" id="Coils"/>
    </source>
</evidence>
<sequence>MLRGASVLTRSTARISGRSTRLGSSVRCYSTVDEPKRGSIGKTLLWTTLLTTAAYSGATYYALQNKAFYDTFTTYVPGGEQVLDFLEDLSQDEELRQYATKANELKDFAVIHSALLKTKALEAKDKATEFYENTHDLVSKLKGEDQDVRAQGPAPITRVKRTLKKDGLFTNVMEGGEPVKAAFTPTNIPDLDGLAQTMARLVAVLNESGMTGHAKRLVDFASRDIQLLASDLKSQESEQAELVKQTAALLQIADELQNKVTEHRKEIASKVEEAKAQSDARIAEKETTMRDAFAVENATLEQHLMEVGQKELEHQRTVYLEALTNELKERAIELQRGYVAQVKKQVEEERGGRLSKVDEVVSRQGALERMACTNAEYLDDSRKAHQLLVAIESLKQVAYAGNKQTFLDELKALEALSASSSPFANNAEKQNEALVHVVVSSISKTVAENGIDSLAQLVDRFEIVSREVREASLIPEEGSSMMSHVLSIILSKFLFPKEGLVEGDDIEARLARAKYHLDYSHDLESAAREVNQLKGWPKTLATDWLNAARRHLEVKQALEVMRTQAVLTSMLQLN</sequence>
<keyword evidence="6" id="KW-1133">Transmembrane helix</keyword>
<comment type="similarity">
    <text evidence="2 10">Belongs to the MICOS complex subunit Mic60 family.</text>
</comment>
<dbReference type="Pfam" id="PF09731">
    <property type="entry name" value="Mitofilin"/>
    <property type="match status" value="2"/>
</dbReference>
<evidence type="ECO:0000256" key="2">
    <source>
        <dbReference type="ARBA" id="ARBA00010877"/>
    </source>
</evidence>
<keyword evidence="4 10" id="KW-0812">Transmembrane</keyword>
<evidence type="ECO:0000256" key="10">
    <source>
        <dbReference type="RuleBase" id="RU363000"/>
    </source>
</evidence>
<dbReference type="Proteomes" id="UP000077315">
    <property type="component" value="Unassembled WGS sequence"/>
</dbReference>
<evidence type="ECO:0000256" key="9">
    <source>
        <dbReference type="ARBA" id="ARBA00025571"/>
    </source>
</evidence>
<proteinExistence type="inferred from homology"/>
<evidence type="ECO:0000256" key="8">
    <source>
        <dbReference type="ARBA" id="ARBA00023136"/>
    </source>
</evidence>
<dbReference type="FunCoup" id="A0A162PYZ3">
    <property type="interactions" value="139"/>
</dbReference>
<comment type="subunit">
    <text evidence="10">Component of the mitochondrial contact site and cristae organizing system (MICOS) complex.</text>
</comment>
<reference evidence="13" key="1">
    <citation type="submission" date="2015-06" db="EMBL/GenBank/DDBJ databases">
        <title>Expansion of signal transduction pathways in fungi by whole-genome duplication.</title>
        <authorList>
            <consortium name="DOE Joint Genome Institute"/>
            <person name="Corrochano L.M."/>
            <person name="Kuo A."/>
            <person name="Marcet-Houben M."/>
            <person name="Polaino S."/>
            <person name="Salamov A."/>
            <person name="Villalobos J.M."/>
            <person name="Alvarez M.I."/>
            <person name="Avalos J."/>
            <person name="Benito E.P."/>
            <person name="Benoit I."/>
            <person name="Burger G."/>
            <person name="Camino L.P."/>
            <person name="Canovas D."/>
            <person name="Cerda-Olmedo E."/>
            <person name="Cheng J.-F."/>
            <person name="Dominguez A."/>
            <person name="Elias M."/>
            <person name="Eslava A.P."/>
            <person name="Glaser F."/>
            <person name="Grimwood J."/>
            <person name="Gutierrez G."/>
            <person name="Heitman J."/>
            <person name="Henrissat B."/>
            <person name="Iturriaga E.A."/>
            <person name="Lang B.F."/>
            <person name="Lavin J.L."/>
            <person name="Lee S."/>
            <person name="Li W."/>
            <person name="Lindquist E."/>
            <person name="Lopez-Garcia S."/>
            <person name="Luque E.M."/>
            <person name="Marcos A.T."/>
            <person name="Martin J."/>
            <person name="McCluskey K."/>
            <person name="Medina H.R."/>
            <person name="Miralles-Duran A."/>
            <person name="Miyazaki A."/>
            <person name="Munoz-Torres E."/>
            <person name="Oguiza J.A."/>
            <person name="Ohm R."/>
            <person name="Olmedo M."/>
            <person name="Orejas M."/>
            <person name="Ortiz-Castellanos L."/>
            <person name="Pisabarro A.G."/>
            <person name="Rodriguez-Romero J."/>
            <person name="Ruiz-Herrera J."/>
            <person name="Ruiz-Vazquez R."/>
            <person name="Sanz C."/>
            <person name="Schackwitz W."/>
            <person name="Schmutz J."/>
            <person name="Shahriari M."/>
            <person name="Shelest E."/>
            <person name="Silva-Franco F."/>
            <person name="Soanes D."/>
            <person name="Syed K."/>
            <person name="Tagua V.G."/>
            <person name="Talbot N.J."/>
            <person name="Thon M."/>
            <person name="De vries R.P."/>
            <person name="Wiebenga A."/>
            <person name="Yadav J.S."/>
            <person name="Braun E.L."/>
            <person name="Baker S."/>
            <person name="Garre V."/>
            <person name="Horwitz B."/>
            <person name="Torres-Martinez S."/>
            <person name="Idnurm A."/>
            <person name="Herrera-Estrella A."/>
            <person name="Gabaldon T."/>
            <person name="Grigoriev I.V."/>
        </authorList>
    </citation>
    <scope>NUCLEOTIDE SEQUENCE [LARGE SCALE GENOMIC DNA]</scope>
    <source>
        <strain evidence="13">NRRL 1555(-)</strain>
    </source>
</reference>
<dbReference type="VEuPathDB" id="FungiDB:PHYBLDRAFT_180839"/>
<gene>
    <name evidence="12" type="ORF">PHYBLDRAFT_180839</name>
</gene>
<dbReference type="PANTHER" id="PTHR15415">
    <property type="entry name" value="MITOFILIN"/>
    <property type="match status" value="1"/>
</dbReference>
<dbReference type="PANTHER" id="PTHR15415:SF7">
    <property type="entry name" value="MICOS COMPLEX SUBUNIT MIC60"/>
    <property type="match status" value="1"/>
</dbReference>
<dbReference type="STRING" id="763407.A0A162PYZ3"/>
<evidence type="ECO:0000313" key="13">
    <source>
        <dbReference type="Proteomes" id="UP000077315"/>
    </source>
</evidence>
<dbReference type="GeneID" id="28999272"/>
<comment type="subcellular location">
    <subcellularLocation>
        <location evidence="1 10">Mitochondrion inner membrane</location>
        <topology evidence="1 10">Single-pass membrane protein</topology>
    </subcellularLocation>
</comment>